<feature type="compositionally biased region" description="Acidic residues" evidence="1">
    <location>
        <begin position="167"/>
        <end position="186"/>
    </location>
</feature>
<gene>
    <name evidence="3" type="ORF">SHK19_18195</name>
</gene>
<dbReference type="Proteomes" id="UP001327225">
    <property type="component" value="Chromosome"/>
</dbReference>
<evidence type="ECO:0000256" key="2">
    <source>
        <dbReference type="SAM" id="SignalP"/>
    </source>
</evidence>
<feature type="signal peptide" evidence="2">
    <location>
        <begin position="1"/>
        <end position="26"/>
    </location>
</feature>
<evidence type="ECO:0000313" key="3">
    <source>
        <dbReference type="EMBL" id="WQQ25884.1"/>
    </source>
</evidence>
<evidence type="ECO:0000256" key="1">
    <source>
        <dbReference type="SAM" id="MobiDB-lite"/>
    </source>
</evidence>
<dbReference type="EMBL" id="CP141059">
    <property type="protein sequence ID" value="WQQ25884.1"/>
    <property type="molecule type" value="Genomic_DNA"/>
</dbReference>
<protein>
    <recommendedName>
        <fullName evidence="5">Copper chaperone PCu(A)C</fullName>
    </recommendedName>
</protein>
<dbReference type="RefSeq" id="WP_322937075.1">
    <property type="nucleotide sequence ID" value="NZ_CP141059.1"/>
</dbReference>
<keyword evidence="2" id="KW-0732">Signal</keyword>
<keyword evidence="4" id="KW-1185">Reference proteome</keyword>
<feature type="region of interest" description="Disordered" evidence="1">
    <location>
        <begin position="160"/>
        <end position="187"/>
    </location>
</feature>
<accession>A0ABZ0ZNJ6</accession>
<feature type="chain" id="PRO_5046370424" description="Copper chaperone PCu(A)C" evidence="2">
    <location>
        <begin position="27"/>
        <end position="205"/>
    </location>
</feature>
<reference evidence="4" key="1">
    <citation type="submission" date="2023-12" db="EMBL/GenBank/DDBJ databases">
        <title>Novel species in genus Nocardioides.</title>
        <authorList>
            <person name="Zhou H."/>
        </authorList>
    </citation>
    <scope>NUCLEOTIDE SEQUENCE [LARGE SCALE GENOMIC DNA]</scope>
    <source>
        <strain evidence="4">HM61</strain>
    </source>
</reference>
<dbReference type="PROSITE" id="PS51257">
    <property type="entry name" value="PROKAR_LIPOPROTEIN"/>
    <property type="match status" value="1"/>
</dbReference>
<name>A0ABZ0ZNJ6_9ACTN</name>
<organism evidence="3 4">
    <name type="scientific">Nocardioides bizhenqiangii</name>
    <dbReference type="NCBI Taxonomy" id="3095076"/>
    <lineage>
        <taxon>Bacteria</taxon>
        <taxon>Bacillati</taxon>
        <taxon>Actinomycetota</taxon>
        <taxon>Actinomycetes</taxon>
        <taxon>Propionibacteriales</taxon>
        <taxon>Nocardioidaceae</taxon>
        <taxon>Nocardioides</taxon>
    </lineage>
</organism>
<evidence type="ECO:0000313" key="4">
    <source>
        <dbReference type="Proteomes" id="UP001327225"/>
    </source>
</evidence>
<sequence length="205" mass="21324">MLHRRSTATALVAVLLPLAAALTSCGFDNPTDRINTIGAGTNNREAQVDVLGARVVAYADGQGRLIGTLAFNDDEADEPAVLEEVTGADVTVGGGRPLEIEVVPNEHVNLAADDATAIPVEGEFSAGEFLELTYSFSTDEIVTLEVPVVKPCGQYADIAAPGSDAGEAAEEAGEVEETESHDEEADATYLCEHPTESAEGEEGGH</sequence>
<evidence type="ECO:0008006" key="5">
    <source>
        <dbReference type="Google" id="ProtNLM"/>
    </source>
</evidence>
<proteinExistence type="predicted"/>